<keyword evidence="2" id="KW-0697">Rotamase</keyword>
<organism evidence="6">
    <name type="scientific">uncultured marine thaumarchaeote KM3_46_F12</name>
    <dbReference type="NCBI Taxonomy" id="1456160"/>
    <lineage>
        <taxon>Archaea</taxon>
        <taxon>Nitrososphaerota</taxon>
        <taxon>environmental samples</taxon>
    </lineage>
</organism>
<evidence type="ECO:0000256" key="2">
    <source>
        <dbReference type="ARBA" id="ARBA00023110"/>
    </source>
</evidence>
<dbReference type="Gene3D" id="3.40.1000.10">
    <property type="entry name" value="Mog1/PsbP, alpha/beta/alpha sandwich"/>
    <property type="match status" value="1"/>
</dbReference>
<dbReference type="InterPro" id="IPR002130">
    <property type="entry name" value="Cyclophilin-type_PPIase_dom"/>
</dbReference>
<keyword evidence="3 6" id="KW-0413">Isomerase</keyword>
<name>A0A075H311_9ARCH</name>
<dbReference type="InterPro" id="IPR029000">
    <property type="entry name" value="Cyclophilin-like_dom_sf"/>
</dbReference>
<keyword evidence="4" id="KW-1133">Transmembrane helix</keyword>
<dbReference type="EC" id="5.2.1.8" evidence="1"/>
<feature type="transmembrane region" description="Helical" evidence="4">
    <location>
        <begin position="481"/>
        <end position="507"/>
    </location>
</feature>
<dbReference type="PANTHER" id="PTHR45625">
    <property type="entry name" value="PEPTIDYL-PROLYL CIS-TRANS ISOMERASE-RELATED"/>
    <property type="match status" value="1"/>
</dbReference>
<protein>
    <recommendedName>
        <fullName evidence="1">peptidylprolyl isomerase</fullName>
        <ecNumber evidence="1">5.2.1.8</ecNumber>
    </recommendedName>
</protein>
<dbReference type="NCBIfam" id="NF041770">
    <property type="entry name" value="CFI_box_CTERM"/>
    <property type="match status" value="1"/>
</dbReference>
<dbReference type="InterPro" id="IPR044666">
    <property type="entry name" value="Cyclophilin_A-like"/>
</dbReference>
<dbReference type="AlphaFoldDB" id="A0A075H311"/>
<evidence type="ECO:0000256" key="4">
    <source>
        <dbReference type="SAM" id="Phobius"/>
    </source>
</evidence>
<dbReference type="CDD" id="cd00317">
    <property type="entry name" value="cyclophilin"/>
    <property type="match status" value="1"/>
</dbReference>
<dbReference type="PROSITE" id="PS50072">
    <property type="entry name" value="CSA_PPIASE_2"/>
    <property type="match status" value="1"/>
</dbReference>
<keyword evidence="4" id="KW-0472">Membrane</keyword>
<dbReference type="Pfam" id="PF00160">
    <property type="entry name" value="Pro_isomerase"/>
    <property type="match status" value="1"/>
</dbReference>
<dbReference type="EMBL" id="KF900894">
    <property type="protein sequence ID" value="AIF10536.1"/>
    <property type="molecule type" value="Genomic_DNA"/>
</dbReference>
<dbReference type="PROSITE" id="PS00170">
    <property type="entry name" value="CSA_PPIASE_1"/>
    <property type="match status" value="1"/>
</dbReference>
<evidence type="ECO:0000256" key="3">
    <source>
        <dbReference type="ARBA" id="ARBA00023235"/>
    </source>
</evidence>
<dbReference type="GO" id="GO:0003755">
    <property type="term" value="F:peptidyl-prolyl cis-trans isomerase activity"/>
    <property type="evidence" value="ECO:0007669"/>
    <property type="project" value="UniProtKB-KW"/>
</dbReference>
<evidence type="ECO:0000259" key="5">
    <source>
        <dbReference type="PROSITE" id="PS50072"/>
    </source>
</evidence>
<dbReference type="Gene3D" id="2.40.100.10">
    <property type="entry name" value="Cyclophilin-like"/>
    <property type="match status" value="1"/>
</dbReference>
<feature type="domain" description="PPIase cyclophilin-type" evidence="5">
    <location>
        <begin position="32"/>
        <end position="190"/>
    </location>
</feature>
<proteinExistence type="predicted"/>
<keyword evidence="4" id="KW-0812">Transmembrane</keyword>
<accession>A0A075H311</accession>
<reference evidence="6" key="1">
    <citation type="journal article" date="2014" name="Genome Biol. Evol.">
        <title>Pangenome evidence for extensive interdomain horizontal transfer affecting lineage core and shell genes in uncultured planktonic thaumarchaeota and euryarchaeota.</title>
        <authorList>
            <person name="Deschamps P."/>
            <person name="Zivanovic Y."/>
            <person name="Moreira D."/>
            <person name="Rodriguez-Valera F."/>
            <person name="Lopez-Garcia P."/>
        </authorList>
    </citation>
    <scope>NUCLEOTIDE SEQUENCE</scope>
</reference>
<evidence type="ECO:0000313" key="6">
    <source>
        <dbReference type="EMBL" id="AIF10536.1"/>
    </source>
</evidence>
<dbReference type="InterPro" id="IPR049886">
    <property type="entry name" value="CFI_box_CTERM_dom"/>
</dbReference>
<dbReference type="PANTHER" id="PTHR45625:SF4">
    <property type="entry name" value="PEPTIDYLPROLYL ISOMERASE DOMAIN AND WD REPEAT-CONTAINING PROTEIN 1"/>
    <property type="match status" value="1"/>
</dbReference>
<dbReference type="SUPFAM" id="SSF50891">
    <property type="entry name" value="Cyclophilin-like"/>
    <property type="match status" value="1"/>
</dbReference>
<evidence type="ECO:0000256" key="1">
    <source>
        <dbReference type="ARBA" id="ARBA00013194"/>
    </source>
</evidence>
<dbReference type="PRINTS" id="PR00153">
    <property type="entry name" value="CSAPPISMRASE"/>
</dbReference>
<dbReference type="InterPro" id="IPR020892">
    <property type="entry name" value="Cyclophilin-type_PPIase_CS"/>
</dbReference>
<sequence length="512" mass="56381">MAKLPLIMIGISLVAIIPVAFAEYDDTVVLIETNSGNLVIEFFHDDAPLHVEKFVELSQGFFYDDTIFHRIIPGFMIQGGDPFTKTYPDDPSVWGTGSPGYYIEAEFNDIKHKRGIVSMARSQDPNSAGSQFFIVHNDSSFLDGQYTVFGRLATQESFDTLDRIASLQTGQKDIPIDREAAKIINTTVMDRSDIDDLLEANAPETSSSGFVMKSDSGPYIDQELGFSIVPAPGWSVQNPPQVNSDSPTVAVVGPVVDEIPAAFTVNVKDSTSSLEDHVKDLDRTLQPGITAGSIQVISEALTQHKGLETYSLVVYQNFTLSETETTLIKINVFMIKSSDKLYTLQFTNLGKNYDTTEKEFRDMLNSFTVLGSSITSESESATQTESTEGGGCLIATAAYGSEMAPQVQFLREIRDNTVLQTQSGTSFMTAFNSFYYTFSPTIADYERENPVFKEAVKVGLTPLLTSLTILNYVDIDTEQEMLGYGIGIIMLNIGMYFVAPAVVIIALKNRRK</sequence>
<dbReference type="GO" id="GO:0006457">
    <property type="term" value="P:protein folding"/>
    <property type="evidence" value="ECO:0007669"/>
    <property type="project" value="InterPro"/>
</dbReference>